<dbReference type="InterPro" id="IPR033892">
    <property type="entry name" value="FNR_bac"/>
</dbReference>
<dbReference type="AlphaFoldDB" id="A0A517ZNH5"/>
<dbReference type="PROSITE" id="PS51384">
    <property type="entry name" value="FAD_FR"/>
    <property type="match status" value="1"/>
</dbReference>
<dbReference type="InterPro" id="IPR051930">
    <property type="entry name" value="FNR_type-1"/>
</dbReference>
<dbReference type="RefSeq" id="WP_145376316.1">
    <property type="nucleotide sequence ID" value="NZ_CP036276.1"/>
</dbReference>
<reference evidence="5 6" key="1">
    <citation type="submission" date="2019-02" db="EMBL/GenBank/DDBJ databases">
        <title>Deep-cultivation of Planctomycetes and their phenomic and genomic characterization uncovers novel biology.</title>
        <authorList>
            <person name="Wiegand S."/>
            <person name="Jogler M."/>
            <person name="Boedeker C."/>
            <person name="Pinto D."/>
            <person name="Vollmers J."/>
            <person name="Rivas-Marin E."/>
            <person name="Kohn T."/>
            <person name="Peeters S.H."/>
            <person name="Heuer A."/>
            <person name="Rast P."/>
            <person name="Oberbeckmann S."/>
            <person name="Bunk B."/>
            <person name="Jeske O."/>
            <person name="Meyerdierks A."/>
            <person name="Storesund J.E."/>
            <person name="Kallscheuer N."/>
            <person name="Luecker S."/>
            <person name="Lage O.M."/>
            <person name="Pohl T."/>
            <person name="Merkel B.J."/>
            <person name="Hornburger P."/>
            <person name="Mueller R.-W."/>
            <person name="Bruemmer F."/>
            <person name="Labrenz M."/>
            <person name="Spormann A.M."/>
            <person name="Op den Camp H."/>
            <person name="Overmann J."/>
            <person name="Amann R."/>
            <person name="Jetten M.S.M."/>
            <person name="Mascher T."/>
            <person name="Medema M.H."/>
            <person name="Devos D.P."/>
            <person name="Kaster A.-K."/>
            <person name="Ovreas L."/>
            <person name="Rohde M."/>
            <person name="Galperin M.Y."/>
            <person name="Jogler C."/>
        </authorList>
    </citation>
    <scope>NUCLEOTIDE SEQUENCE [LARGE SCALE GENOMIC DNA]</scope>
    <source>
        <strain evidence="5 6">Mal52</strain>
    </source>
</reference>
<dbReference type="EMBL" id="CP036276">
    <property type="protein sequence ID" value="QDU44025.1"/>
    <property type="molecule type" value="Genomic_DNA"/>
</dbReference>
<evidence type="ECO:0000256" key="2">
    <source>
        <dbReference type="ARBA" id="ARBA00013223"/>
    </source>
</evidence>
<gene>
    <name evidence="5" type="primary">fpr</name>
    <name evidence="5" type="ORF">Mal52_25030</name>
</gene>
<dbReference type="SUPFAM" id="SSF63380">
    <property type="entry name" value="Riboflavin synthase domain-like"/>
    <property type="match status" value="1"/>
</dbReference>
<dbReference type="Proteomes" id="UP000319383">
    <property type="component" value="Chromosome"/>
</dbReference>
<evidence type="ECO:0000259" key="4">
    <source>
        <dbReference type="PROSITE" id="PS51384"/>
    </source>
</evidence>
<dbReference type="PANTHER" id="PTHR47878">
    <property type="entry name" value="OXIDOREDUCTASE FAD/NAD(P)-BINDING DOMAIN PROTEIN"/>
    <property type="match status" value="1"/>
</dbReference>
<dbReference type="InterPro" id="IPR017927">
    <property type="entry name" value="FAD-bd_FR_type"/>
</dbReference>
<dbReference type="InterPro" id="IPR039261">
    <property type="entry name" value="FNR_nucleotide-bd"/>
</dbReference>
<dbReference type="Pfam" id="PF00175">
    <property type="entry name" value="NAD_binding_1"/>
    <property type="match status" value="1"/>
</dbReference>
<evidence type="ECO:0000313" key="6">
    <source>
        <dbReference type="Proteomes" id="UP000319383"/>
    </source>
</evidence>
<dbReference type="CDD" id="cd06195">
    <property type="entry name" value="FNR1"/>
    <property type="match status" value="1"/>
</dbReference>
<dbReference type="InterPro" id="IPR017938">
    <property type="entry name" value="Riboflavin_synthase-like_b-brl"/>
</dbReference>
<dbReference type="Gene3D" id="2.40.30.10">
    <property type="entry name" value="Translation factors"/>
    <property type="match status" value="1"/>
</dbReference>
<organism evidence="5 6">
    <name type="scientific">Symmachiella dynata</name>
    <dbReference type="NCBI Taxonomy" id="2527995"/>
    <lineage>
        <taxon>Bacteria</taxon>
        <taxon>Pseudomonadati</taxon>
        <taxon>Planctomycetota</taxon>
        <taxon>Planctomycetia</taxon>
        <taxon>Planctomycetales</taxon>
        <taxon>Planctomycetaceae</taxon>
        <taxon>Symmachiella</taxon>
    </lineage>
</organism>
<dbReference type="GO" id="GO:0000166">
    <property type="term" value="F:nucleotide binding"/>
    <property type="evidence" value="ECO:0007669"/>
    <property type="project" value="UniProtKB-KW"/>
</dbReference>
<evidence type="ECO:0000256" key="3">
    <source>
        <dbReference type="ARBA" id="ARBA00022741"/>
    </source>
</evidence>
<dbReference type="EC" id="1.18.1.2" evidence="2"/>
<proteinExistence type="inferred from homology"/>
<comment type="similarity">
    <text evidence="1">Belongs to the ferredoxin--NADP reductase type 1 family.</text>
</comment>
<keyword evidence="5" id="KW-0560">Oxidoreductase</keyword>
<dbReference type="PANTHER" id="PTHR47878:SF2">
    <property type="entry name" value="OXIDOREDUCTASE FAD_NAD(P)-BINDING DOMAIN PROTEIN"/>
    <property type="match status" value="1"/>
</dbReference>
<protein>
    <recommendedName>
        <fullName evidence="2">ferredoxin--NADP(+) reductase</fullName>
        <ecNumber evidence="2">1.18.1.2</ecNumber>
    </recommendedName>
</protein>
<feature type="domain" description="FAD-binding FR-type" evidence="4">
    <location>
        <begin position="15"/>
        <end position="148"/>
    </location>
</feature>
<dbReference type="GO" id="GO:0004324">
    <property type="term" value="F:ferredoxin-NADP+ reductase activity"/>
    <property type="evidence" value="ECO:0007669"/>
    <property type="project" value="UniProtKB-EC"/>
</dbReference>
<dbReference type="SUPFAM" id="SSF52343">
    <property type="entry name" value="Ferredoxin reductase-like, C-terminal NADP-linked domain"/>
    <property type="match status" value="1"/>
</dbReference>
<dbReference type="Gene3D" id="3.40.50.80">
    <property type="entry name" value="Nucleotide-binding domain of ferredoxin-NADP reductase (FNR) module"/>
    <property type="match status" value="1"/>
</dbReference>
<name>A0A517ZNH5_9PLAN</name>
<dbReference type="InterPro" id="IPR001433">
    <property type="entry name" value="OxRdtase_FAD/NAD-bd"/>
</dbReference>
<evidence type="ECO:0000313" key="5">
    <source>
        <dbReference type="EMBL" id="QDU44025.1"/>
    </source>
</evidence>
<dbReference type="KEGG" id="sdyn:Mal52_25030"/>
<sequence length="315" mass="35286">MADSLSPSRIQELRDRHYNATVVDLRLIHDELMVIRIRPDEPFPQFRGGQYTVIGLGNWEPRTSGSQAEQLSEKDLKKVVKRAYSISCPVLVDGKLVAAHDMDYLEFYIALVRVADRKPPALTPRLFALNSGDRLFLGGKITGHYTLEQVADDDDVILLATGTGEAPHNAMLAELLQRGHRGRIVSAVCVRYRSDLAYIDTHKQVVADHPTYAYCPMTTREPENLDEAHPNYVGKQYLQKFITSGELEDALGHPLNPAKTHVFLCGNPAMIGIPEINDGQRVYPQPTGVIEILEQRGFQADETGAPGNIHFEKYW</sequence>
<keyword evidence="6" id="KW-1185">Reference proteome</keyword>
<keyword evidence="3" id="KW-0547">Nucleotide-binding</keyword>
<evidence type="ECO:0000256" key="1">
    <source>
        <dbReference type="ARBA" id="ARBA00008312"/>
    </source>
</evidence>
<accession>A0A517ZNH5</accession>